<name>A0A6S6SBE6_9BACT</name>
<comment type="similarity">
    <text evidence="2 7">Belongs to the aspartate/ornithine carbamoyltransferase superfamily. ATCase family.</text>
</comment>
<dbReference type="PRINTS" id="PR00101">
    <property type="entry name" value="ATCASE"/>
</dbReference>
<dbReference type="GO" id="GO:0016597">
    <property type="term" value="F:amino acid binding"/>
    <property type="evidence" value="ECO:0007669"/>
    <property type="project" value="InterPro"/>
</dbReference>
<dbReference type="PRINTS" id="PR00100">
    <property type="entry name" value="AOTCASE"/>
</dbReference>
<dbReference type="Gene3D" id="3.40.50.1370">
    <property type="entry name" value="Aspartate/ornithine carbamoyltransferase"/>
    <property type="match status" value="2"/>
</dbReference>
<dbReference type="PROSITE" id="PS00097">
    <property type="entry name" value="CARBAMOYLTRANSFERASE"/>
    <property type="match status" value="1"/>
</dbReference>
<feature type="binding site" evidence="7">
    <location>
        <position position="55"/>
    </location>
    <ligand>
        <name>carbamoyl phosphate</name>
        <dbReference type="ChEBI" id="CHEBI:58228"/>
    </ligand>
</feature>
<dbReference type="InterPro" id="IPR036901">
    <property type="entry name" value="Asp/Orn_carbamoylTrfase_sf"/>
</dbReference>
<comment type="subunit">
    <text evidence="7">Heterododecamer (2C3:3R2) of six catalytic PyrB chains organized as two trimers (C3), and six regulatory PyrI chains organized as three dimers (R2).</text>
</comment>
<dbReference type="UniPathway" id="UPA00070">
    <property type="reaction ID" value="UER00116"/>
</dbReference>
<gene>
    <name evidence="7" type="primary">pyrB</name>
    <name evidence="10" type="ORF">HELGO_WM9765</name>
</gene>
<evidence type="ECO:0000256" key="5">
    <source>
        <dbReference type="ARBA" id="ARBA00043884"/>
    </source>
</evidence>
<keyword evidence="4 7" id="KW-0665">Pyrimidine biosynthesis</keyword>
<dbReference type="InterPro" id="IPR006132">
    <property type="entry name" value="Asp/Orn_carbamoyltranf_P-bd"/>
</dbReference>
<feature type="binding site" evidence="7">
    <location>
        <position position="259"/>
    </location>
    <ligand>
        <name>carbamoyl phosphate</name>
        <dbReference type="ChEBI" id="CHEBI:58228"/>
    </ligand>
</feature>
<protein>
    <recommendedName>
        <fullName evidence="7">Aspartate carbamoyltransferase</fullName>
        <ecNumber evidence="7">2.1.3.2</ecNumber>
    </recommendedName>
    <alternativeName>
        <fullName evidence="7">Aspartate transcarbamylase</fullName>
        <shortName evidence="7">ATCase</shortName>
    </alternativeName>
</protein>
<feature type="binding site" evidence="7">
    <location>
        <position position="220"/>
    </location>
    <ligand>
        <name>L-aspartate</name>
        <dbReference type="ChEBI" id="CHEBI:29991"/>
    </ligand>
</feature>
<evidence type="ECO:0000256" key="1">
    <source>
        <dbReference type="ARBA" id="ARBA00004852"/>
    </source>
</evidence>
<dbReference type="SUPFAM" id="SSF53671">
    <property type="entry name" value="Aspartate/ornithine carbamoyltransferase"/>
    <property type="match status" value="1"/>
</dbReference>
<evidence type="ECO:0000256" key="7">
    <source>
        <dbReference type="HAMAP-Rule" id="MF_00001"/>
    </source>
</evidence>
<feature type="binding site" evidence="7">
    <location>
        <position position="135"/>
    </location>
    <ligand>
        <name>carbamoyl phosphate</name>
        <dbReference type="ChEBI" id="CHEBI:58228"/>
    </ligand>
</feature>
<evidence type="ECO:0000256" key="3">
    <source>
        <dbReference type="ARBA" id="ARBA00022679"/>
    </source>
</evidence>
<evidence type="ECO:0000256" key="6">
    <source>
        <dbReference type="ARBA" id="ARBA00048859"/>
    </source>
</evidence>
<evidence type="ECO:0000313" key="10">
    <source>
        <dbReference type="EMBL" id="CAA6800541.1"/>
    </source>
</evidence>
<organism evidence="10">
    <name type="scientific">uncultured Sulfurovum sp</name>
    <dbReference type="NCBI Taxonomy" id="269237"/>
    <lineage>
        <taxon>Bacteria</taxon>
        <taxon>Pseudomonadati</taxon>
        <taxon>Campylobacterota</taxon>
        <taxon>Epsilonproteobacteria</taxon>
        <taxon>Campylobacterales</taxon>
        <taxon>Sulfurovaceae</taxon>
        <taxon>Sulfurovum</taxon>
        <taxon>environmental samples</taxon>
    </lineage>
</organism>
<dbReference type="GO" id="GO:0006207">
    <property type="term" value="P:'de novo' pyrimidine nucleobase biosynthetic process"/>
    <property type="evidence" value="ECO:0007669"/>
    <property type="project" value="InterPro"/>
</dbReference>
<dbReference type="GO" id="GO:0005829">
    <property type="term" value="C:cytosol"/>
    <property type="evidence" value="ECO:0007669"/>
    <property type="project" value="TreeGrafter"/>
</dbReference>
<dbReference type="NCBIfam" id="NF002032">
    <property type="entry name" value="PRK00856.1"/>
    <property type="match status" value="1"/>
</dbReference>
<keyword evidence="3 7" id="KW-0808">Transferase</keyword>
<proteinExistence type="inferred from homology"/>
<feature type="binding site" evidence="7">
    <location>
        <position position="132"/>
    </location>
    <ligand>
        <name>carbamoyl phosphate</name>
        <dbReference type="ChEBI" id="CHEBI:58228"/>
    </ligand>
</feature>
<feature type="domain" description="Aspartate/ornithine carbamoyltransferase Asp/Orn-binding" evidence="8">
    <location>
        <begin position="156"/>
        <end position="296"/>
    </location>
</feature>
<dbReference type="InterPro" id="IPR006130">
    <property type="entry name" value="Asp/Orn_carbamoylTrfase"/>
</dbReference>
<evidence type="ECO:0000259" key="9">
    <source>
        <dbReference type="Pfam" id="PF02729"/>
    </source>
</evidence>
<dbReference type="InterPro" id="IPR006131">
    <property type="entry name" value="Asp_carbamoyltransf_Asp/Orn-bd"/>
</dbReference>
<comment type="function">
    <text evidence="5 7">Catalyzes the condensation of carbamoyl phosphate and aspartate to form carbamoyl aspartate and inorganic phosphate, the committed step in the de novo pyrimidine nucleotide biosynthesis pathway.</text>
</comment>
<dbReference type="EC" id="2.1.3.2" evidence="7"/>
<comment type="pathway">
    <text evidence="1 7">Pyrimidine metabolism; UMP biosynthesis via de novo pathway; (S)-dihydroorotate from bicarbonate: step 2/3.</text>
</comment>
<evidence type="ECO:0000259" key="8">
    <source>
        <dbReference type="Pfam" id="PF00185"/>
    </source>
</evidence>
<dbReference type="GO" id="GO:0006520">
    <property type="term" value="P:amino acid metabolic process"/>
    <property type="evidence" value="ECO:0007669"/>
    <property type="project" value="InterPro"/>
</dbReference>
<feature type="binding site" evidence="7">
    <location>
        <position position="104"/>
    </location>
    <ligand>
        <name>carbamoyl phosphate</name>
        <dbReference type="ChEBI" id="CHEBI:58228"/>
    </ligand>
</feature>
<feature type="binding site" evidence="7">
    <location>
        <position position="260"/>
    </location>
    <ligand>
        <name>carbamoyl phosphate</name>
        <dbReference type="ChEBI" id="CHEBI:58228"/>
    </ligand>
</feature>
<comment type="catalytic activity">
    <reaction evidence="6 7">
        <text>carbamoyl phosphate + L-aspartate = N-carbamoyl-L-aspartate + phosphate + H(+)</text>
        <dbReference type="Rhea" id="RHEA:20013"/>
        <dbReference type="ChEBI" id="CHEBI:15378"/>
        <dbReference type="ChEBI" id="CHEBI:29991"/>
        <dbReference type="ChEBI" id="CHEBI:32814"/>
        <dbReference type="ChEBI" id="CHEBI:43474"/>
        <dbReference type="ChEBI" id="CHEBI:58228"/>
        <dbReference type="EC" id="2.1.3.2"/>
    </reaction>
</comment>
<dbReference type="EMBL" id="CACVAX010000001">
    <property type="protein sequence ID" value="CAA6800541.1"/>
    <property type="molecule type" value="Genomic_DNA"/>
</dbReference>
<feature type="binding site" evidence="7">
    <location>
        <position position="54"/>
    </location>
    <ligand>
        <name>carbamoyl phosphate</name>
        <dbReference type="ChEBI" id="CHEBI:58228"/>
    </ligand>
</feature>
<accession>A0A6S6SBE6</accession>
<reference evidence="10" key="1">
    <citation type="submission" date="2020-01" db="EMBL/GenBank/DDBJ databases">
        <authorList>
            <person name="Meier V. D."/>
            <person name="Meier V D."/>
        </authorList>
    </citation>
    <scope>NUCLEOTIDE SEQUENCE</scope>
    <source>
        <strain evidence="10">HLG_WM_MAG_04</strain>
    </source>
</reference>
<dbReference type="PANTHER" id="PTHR45753">
    <property type="entry name" value="ORNITHINE CARBAMOYLTRANSFERASE, MITOCHONDRIAL"/>
    <property type="match status" value="1"/>
</dbReference>
<evidence type="ECO:0000256" key="4">
    <source>
        <dbReference type="ARBA" id="ARBA00022975"/>
    </source>
</evidence>
<dbReference type="GO" id="GO:0044205">
    <property type="term" value="P:'de novo' UMP biosynthetic process"/>
    <property type="evidence" value="ECO:0007669"/>
    <property type="project" value="UniProtKB-UniRule"/>
</dbReference>
<dbReference type="InterPro" id="IPR002082">
    <property type="entry name" value="Asp_carbamoyltransf"/>
</dbReference>
<dbReference type="GO" id="GO:0004070">
    <property type="term" value="F:aspartate carbamoyltransferase activity"/>
    <property type="evidence" value="ECO:0007669"/>
    <property type="project" value="UniProtKB-UniRule"/>
</dbReference>
<dbReference type="Pfam" id="PF00185">
    <property type="entry name" value="OTCace"/>
    <property type="match status" value="1"/>
</dbReference>
<feature type="binding site" evidence="7">
    <location>
        <position position="82"/>
    </location>
    <ligand>
        <name>L-aspartate</name>
        <dbReference type="ChEBI" id="CHEBI:29991"/>
    </ligand>
</feature>
<dbReference type="NCBIfam" id="TIGR00670">
    <property type="entry name" value="asp_carb_tr"/>
    <property type="match status" value="1"/>
</dbReference>
<dbReference type="HAMAP" id="MF_00001">
    <property type="entry name" value="Asp_carb_tr"/>
    <property type="match status" value="1"/>
</dbReference>
<feature type="binding site" evidence="7">
    <location>
        <position position="170"/>
    </location>
    <ligand>
        <name>L-aspartate</name>
        <dbReference type="ChEBI" id="CHEBI:29991"/>
    </ligand>
</feature>
<dbReference type="PANTHER" id="PTHR45753:SF6">
    <property type="entry name" value="ASPARTATE CARBAMOYLTRANSFERASE"/>
    <property type="match status" value="1"/>
</dbReference>
<dbReference type="AlphaFoldDB" id="A0A6S6SBE6"/>
<evidence type="ECO:0000256" key="2">
    <source>
        <dbReference type="ARBA" id="ARBA00008896"/>
    </source>
</evidence>
<dbReference type="Pfam" id="PF02729">
    <property type="entry name" value="OTCace_N"/>
    <property type="match status" value="1"/>
</dbReference>
<feature type="domain" description="Aspartate/ornithine carbamoyltransferase carbamoyl-P binding" evidence="9">
    <location>
        <begin position="7"/>
        <end position="145"/>
    </location>
</feature>
<sequence>MQRGFMQHLVDTNDFNDKQLIQIMNDARAFKIKMPSRLLQDKLFVTLFFENSTRTRSSFEVAAKRLGASIVHLDPSKSSTNKGESLEDTFENLAAMEPDGVIIRHEFNNTPKKLAKKGLTPIINAGAGNTAHPTQALLDCFTIMEHFNLTSPHELKGKTIAIVGDIVSSRVASSGIRLFTRLGLNVVLVAPQPFMPKNDLPKYENLADVIDNVDVIMSLRAQLERHKAPIFEDYDEYAKEYCITKERMAQRDILLLHPGPVMRNIDISDEMLEDKRSKVLEQVKNGVYVRMAILKLVLES</sequence>